<protein>
    <recommendedName>
        <fullName evidence="3">NodB homology domain-containing protein</fullName>
    </recommendedName>
</protein>
<dbReference type="AlphaFoldDB" id="A0A0H5RKJ1"/>
<dbReference type="GO" id="GO:0005975">
    <property type="term" value="P:carbohydrate metabolic process"/>
    <property type="evidence" value="ECO:0007669"/>
    <property type="project" value="InterPro"/>
</dbReference>
<feature type="domain" description="NodB homology" evidence="3">
    <location>
        <begin position="44"/>
        <end position="237"/>
    </location>
</feature>
<evidence type="ECO:0000259" key="3">
    <source>
        <dbReference type="PROSITE" id="PS51677"/>
    </source>
</evidence>
<evidence type="ECO:0000256" key="2">
    <source>
        <dbReference type="ARBA" id="ARBA00022801"/>
    </source>
</evidence>
<dbReference type="InterPro" id="IPR011330">
    <property type="entry name" value="Glyco_hydro/deAcase_b/a-brl"/>
</dbReference>
<accession>A0A0H5RKJ1</accession>
<dbReference type="EMBL" id="HACM01008807">
    <property type="protein sequence ID" value="CRZ09249.1"/>
    <property type="molecule type" value="Transcribed_RNA"/>
</dbReference>
<dbReference type="PROSITE" id="PS51677">
    <property type="entry name" value="NODB"/>
    <property type="match status" value="1"/>
</dbReference>
<dbReference type="GO" id="GO:0046872">
    <property type="term" value="F:metal ion binding"/>
    <property type="evidence" value="ECO:0007669"/>
    <property type="project" value="UniProtKB-KW"/>
</dbReference>
<dbReference type="InterPro" id="IPR050248">
    <property type="entry name" value="Polysacc_deacetylase_ArnD"/>
</dbReference>
<dbReference type="CDD" id="cd10917">
    <property type="entry name" value="CE4_NodB_like_6s_7s"/>
    <property type="match status" value="1"/>
</dbReference>
<sequence>LLRVVMTSFFKTINMIVLIVSLSCFAIVQAYNIRALSSCGDGNRVVAFTFDDGPDPIYDDELMTELRDVGINATFFTSPKVRDYDEDEQCQLALLQHLDGHQIEMHTMSHPHFPKISDAEIDFEMVSSANWVSRCTQGHIPKYFRPPYGELTPSQVQLLSDRYGVIITQWNVESDDHEFEENHDPDVVAQRVIDNFEEKVHIGNSAIILMHNYFAGLRPSVVTQVANYFKEIGYRFVTIDECYKMCEESICKGTGGPTFYDDVYVP</sequence>
<dbReference type="PANTHER" id="PTHR10587:SF133">
    <property type="entry name" value="CHITIN DEACETYLASE 1-RELATED"/>
    <property type="match status" value="1"/>
</dbReference>
<dbReference type="InterPro" id="IPR002509">
    <property type="entry name" value="NODB_dom"/>
</dbReference>
<dbReference type="Gene3D" id="3.20.20.370">
    <property type="entry name" value="Glycoside hydrolase/deacetylase"/>
    <property type="match status" value="1"/>
</dbReference>
<dbReference type="SUPFAM" id="SSF88713">
    <property type="entry name" value="Glycoside hydrolase/deacetylase"/>
    <property type="match status" value="1"/>
</dbReference>
<dbReference type="Pfam" id="PF01522">
    <property type="entry name" value="Polysacc_deac_1"/>
    <property type="match status" value="1"/>
</dbReference>
<dbReference type="PANTHER" id="PTHR10587">
    <property type="entry name" value="GLYCOSYL TRANSFERASE-RELATED"/>
    <property type="match status" value="1"/>
</dbReference>
<organism evidence="4">
    <name type="scientific">Spongospora subterranea</name>
    <dbReference type="NCBI Taxonomy" id="70186"/>
    <lineage>
        <taxon>Eukaryota</taxon>
        <taxon>Sar</taxon>
        <taxon>Rhizaria</taxon>
        <taxon>Endomyxa</taxon>
        <taxon>Phytomyxea</taxon>
        <taxon>Plasmodiophorida</taxon>
        <taxon>Plasmodiophoridae</taxon>
        <taxon>Spongospora</taxon>
    </lineage>
</organism>
<dbReference type="GO" id="GO:0016020">
    <property type="term" value="C:membrane"/>
    <property type="evidence" value="ECO:0007669"/>
    <property type="project" value="TreeGrafter"/>
</dbReference>
<keyword evidence="2" id="KW-0378">Hydrolase</keyword>
<keyword evidence="1" id="KW-0479">Metal-binding</keyword>
<proteinExistence type="predicted"/>
<name>A0A0H5RKJ1_9EUKA</name>
<evidence type="ECO:0000313" key="4">
    <source>
        <dbReference type="EMBL" id="CRZ09249.1"/>
    </source>
</evidence>
<dbReference type="GO" id="GO:0004099">
    <property type="term" value="F:chitin deacetylase activity"/>
    <property type="evidence" value="ECO:0007669"/>
    <property type="project" value="UniProtKB-ARBA"/>
</dbReference>
<reference evidence="4" key="1">
    <citation type="submission" date="2015-04" db="EMBL/GenBank/DDBJ databases">
        <title>The genome sequence of the plant pathogenic Rhizarian Plasmodiophora brassicae reveals insights in its biotrophic life cycle and the origin of chitin synthesis.</title>
        <authorList>
            <person name="Schwelm A."/>
            <person name="Fogelqvist J."/>
            <person name="Knaust A."/>
            <person name="Julke S."/>
            <person name="Lilja T."/>
            <person name="Dhandapani V."/>
            <person name="Bonilla-Rosso G."/>
            <person name="Karlsson M."/>
            <person name="Shevchenko A."/>
            <person name="Choi S.R."/>
            <person name="Kim H.G."/>
            <person name="Park J.Y."/>
            <person name="Lim Y.P."/>
            <person name="Ludwig-Muller J."/>
            <person name="Dixelius C."/>
        </authorList>
    </citation>
    <scope>NUCLEOTIDE SEQUENCE</scope>
    <source>
        <tissue evidence="4">Potato root galls</tissue>
    </source>
</reference>
<feature type="non-terminal residue" evidence="4">
    <location>
        <position position="1"/>
    </location>
</feature>
<evidence type="ECO:0000256" key="1">
    <source>
        <dbReference type="ARBA" id="ARBA00022723"/>
    </source>
</evidence>